<evidence type="ECO:0000256" key="1">
    <source>
        <dbReference type="SAM" id="Phobius"/>
    </source>
</evidence>
<dbReference type="RefSeq" id="WP_027447878.1">
    <property type="nucleotide sequence ID" value="NZ_AVPF01000031.1"/>
</dbReference>
<dbReference type="eggNOG" id="ENOG5032SXK">
    <property type="taxonomic scope" value="Bacteria"/>
</dbReference>
<keyword evidence="1" id="KW-0472">Membrane</keyword>
<name>A0A0A5G2Y5_9BACI</name>
<dbReference type="AlphaFoldDB" id="A0A0A5G2Y5"/>
<proteinExistence type="predicted"/>
<dbReference type="Proteomes" id="UP000030403">
    <property type="component" value="Unassembled WGS sequence"/>
</dbReference>
<keyword evidence="3" id="KW-1185">Reference proteome</keyword>
<organism evidence="2 3">
    <name type="scientific">Pontibacillus marinus BH030004 = DSM 16465</name>
    <dbReference type="NCBI Taxonomy" id="1385511"/>
    <lineage>
        <taxon>Bacteria</taxon>
        <taxon>Bacillati</taxon>
        <taxon>Bacillota</taxon>
        <taxon>Bacilli</taxon>
        <taxon>Bacillales</taxon>
        <taxon>Bacillaceae</taxon>
        <taxon>Pontibacillus</taxon>
    </lineage>
</organism>
<gene>
    <name evidence="2" type="ORF">N783_12225</name>
</gene>
<dbReference type="EMBL" id="AVPF01000031">
    <property type="protein sequence ID" value="KGX86409.1"/>
    <property type="molecule type" value="Genomic_DNA"/>
</dbReference>
<feature type="transmembrane region" description="Helical" evidence="1">
    <location>
        <begin position="61"/>
        <end position="80"/>
    </location>
</feature>
<keyword evidence="1" id="KW-1133">Transmembrane helix</keyword>
<comment type="caution">
    <text evidence="2">The sequence shown here is derived from an EMBL/GenBank/DDBJ whole genome shotgun (WGS) entry which is preliminary data.</text>
</comment>
<evidence type="ECO:0000313" key="3">
    <source>
        <dbReference type="Proteomes" id="UP000030403"/>
    </source>
</evidence>
<reference evidence="2 3" key="1">
    <citation type="submission" date="2013-08" db="EMBL/GenBank/DDBJ databases">
        <authorList>
            <person name="Huang J."/>
            <person name="Wang G."/>
        </authorList>
    </citation>
    <scope>NUCLEOTIDE SEQUENCE [LARGE SCALE GENOMIC DNA]</scope>
    <source>
        <strain evidence="2 3">BH030004</strain>
    </source>
</reference>
<keyword evidence="1" id="KW-0812">Transmembrane</keyword>
<dbReference type="OrthoDB" id="2388670at2"/>
<dbReference type="STRING" id="1385511.GCA_000425225_00394"/>
<feature type="transmembrane region" description="Helical" evidence="1">
    <location>
        <begin position="92"/>
        <end position="110"/>
    </location>
</feature>
<sequence length="185" mass="21210">MKQSLIGLLLFIVLSLPPVVTLLESIMIIHMHMQMPLLVIAGALFGRYFQIHFPHFWEKWNGNGIPGITLFVIIAVYWSIPRTMDDALTYPSVEVFKFMSLFLLAGVPLYDSWKRLNVTLKNSVFILFTILFLSMGWLYLNVTQQLCNNYLLIDQITLGWGSAAMGVCIAIYLLYTTFTDPSQYE</sequence>
<feature type="transmembrane region" description="Helical" evidence="1">
    <location>
        <begin position="152"/>
        <end position="175"/>
    </location>
</feature>
<evidence type="ECO:0000313" key="2">
    <source>
        <dbReference type="EMBL" id="KGX86409.1"/>
    </source>
</evidence>
<accession>A0A0A5G2Y5</accession>
<feature type="transmembrane region" description="Helical" evidence="1">
    <location>
        <begin position="122"/>
        <end position="140"/>
    </location>
</feature>
<protein>
    <submittedName>
        <fullName evidence="2">Uncharacterized protein</fullName>
    </submittedName>
</protein>